<keyword evidence="2" id="KW-1185">Reference proteome</keyword>
<dbReference type="EMBL" id="JAUSUQ010000012">
    <property type="protein sequence ID" value="MDQ0340266.1"/>
    <property type="molecule type" value="Genomic_DNA"/>
</dbReference>
<reference evidence="1 2" key="1">
    <citation type="submission" date="2023-07" db="EMBL/GenBank/DDBJ databases">
        <title>Genomic Encyclopedia of Type Strains, Phase IV (KMG-IV): sequencing the most valuable type-strain genomes for metagenomic binning, comparative biology and taxonomic classification.</title>
        <authorList>
            <person name="Goeker M."/>
        </authorList>
    </citation>
    <scope>NUCLEOTIDE SEQUENCE [LARGE SCALE GENOMIC DNA]</scope>
    <source>
        <strain evidence="1 2">DSM 17740</strain>
    </source>
</reference>
<protein>
    <submittedName>
        <fullName evidence="1">Uncharacterized protein</fullName>
    </submittedName>
</protein>
<sequence>MDENQIVELTKARLGITSTIRDSYLSWIVKGVISELEKEKGIVLQENNAHHVMFCVDYATWRYQNRDSEGAMPRHLQYRMRNLIISAGGSGVDDV</sequence>
<evidence type="ECO:0000313" key="2">
    <source>
        <dbReference type="Proteomes" id="UP001232445"/>
    </source>
</evidence>
<dbReference type="RefSeq" id="WP_307341585.1">
    <property type="nucleotide sequence ID" value="NZ_JAUSUQ010000012.1"/>
</dbReference>
<dbReference type="Proteomes" id="UP001232445">
    <property type="component" value="Unassembled WGS sequence"/>
</dbReference>
<organism evidence="1 2">
    <name type="scientific">Caldalkalibacillus uzonensis</name>
    <dbReference type="NCBI Taxonomy" id="353224"/>
    <lineage>
        <taxon>Bacteria</taxon>
        <taxon>Bacillati</taxon>
        <taxon>Bacillota</taxon>
        <taxon>Bacilli</taxon>
        <taxon>Bacillales</taxon>
        <taxon>Bacillaceae</taxon>
        <taxon>Caldalkalibacillus</taxon>
    </lineage>
</organism>
<name>A0ABU0CV17_9BACI</name>
<gene>
    <name evidence="1" type="ORF">J2S00_003071</name>
</gene>
<proteinExistence type="predicted"/>
<evidence type="ECO:0000313" key="1">
    <source>
        <dbReference type="EMBL" id="MDQ0340266.1"/>
    </source>
</evidence>
<accession>A0ABU0CV17</accession>
<comment type="caution">
    <text evidence="1">The sequence shown here is derived from an EMBL/GenBank/DDBJ whole genome shotgun (WGS) entry which is preliminary data.</text>
</comment>